<dbReference type="Proteomes" id="UP000045285">
    <property type="component" value="Unassembled WGS sequence"/>
</dbReference>
<dbReference type="EMBL" id="CCMZ01000034">
    <property type="protein sequence ID" value="CDX23606.1"/>
    <property type="molecule type" value="Genomic_DNA"/>
</dbReference>
<organism evidence="1 2">
    <name type="scientific">Mesorhizobium plurifarium</name>
    <dbReference type="NCBI Taxonomy" id="69974"/>
    <lineage>
        <taxon>Bacteria</taxon>
        <taxon>Pseudomonadati</taxon>
        <taxon>Pseudomonadota</taxon>
        <taxon>Alphaproteobacteria</taxon>
        <taxon>Hyphomicrobiales</taxon>
        <taxon>Phyllobacteriaceae</taxon>
        <taxon>Mesorhizobium</taxon>
    </lineage>
</organism>
<reference evidence="2" key="1">
    <citation type="submission" date="2014-08" db="EMBL/GenBank/DDBJ databases">
        <authorList>
            <person name="Moulin L."/>
        </authorList>
    </citation>
    <scope>NUCLEOTIDE SEQUENCE [LARGE SCALE GENOMIC DNA]</scope>
</reference>
<proteinExistence type="predicted"/>
<accession>A0A090E8M4</accession>
<sequence length="65" mass="7280">MLHAAQNGKTVHDLTPLFSMRRVSHTPPDSSLSGGWQGAEEVGAAAFVRFRRTHFYQECLARRVP</sequence>
<protein>
    <submittedName>
        <fullName evidence="1">Uncharacterized protein</fullName>
    </submittedName>
</protein>
<name>A0A090E8M4_MESPL</name>
<keyword evidence="2" id="KW-1185">Reference proteome</keyword>
<evidence type="ECO:0000313" key="1">
    <source>
        <dbReference type="EMBL" id="CDX23606.1"/>
    </source>
</evidence>
<gene>
    <name evidence="1" type="ORF">MPL3356_40461</name>
</gene>
<dbReference type="AlphaFoldDB" id="A0A090E8M4"/>
<evidence type="ECO:0000313" key="2">
    <source>
        <dbReference type="Proteomes" id="UP000045285"/>
    </source>
</evidence>